<sequence>MGEQRTETGWQQDVVSEDSCGIDCIQPEEGVSSHLHAQVRTEKMEMDNIRELTTDTERPQGQSEESCGVNCIQSEEGVSSHGHAKVCTEQIKMDNMGELTTDIGQQQDVLSEESCGTYCTQSEEGDSSHLHAQVRTEQMEMDDIRELPTDTERPQGLSEETFGVNCAETDEEVLPQTAVQSHTVQWARKRNLDQHVIVKHTGEKPYMRGQCGYKTAIRSHLSRHLNTHPGEKQYKCDQCDYSAVEKGNGI</sequence>
<keyword evidence="3" id="KW-0677">Repeat</keyword>
<dbReference type="GeneID" id="118404331"/>
<dbReference type="GO" id="GO:0003677">
    <property type="term" value="F:DNA binding"/>
    <property type="evidence" value="ECO:0007669"/>
    <property type="project" value="UniProtKB-KW"/>
</dbReference>
<evidence type="ECO:0000256" key="7">
    <source>
        <dbReference type="ARBA" id="ARBA00023242"/>
    </source>
</evidence>
<dbReference type="InterPro" id="IPR013087">
    <property type="entry name" value="Znf_C2H2_type"/>
</dbReference>
<evidence type="ECO:0000256" key="2">
    <source>
        <dbReference type="ARBA" id="ARBA00022723"/>
    </source>
</evidence>
<dbReference type="PANTHER" id="PTHR24392">
    <property type="entry name" value="ZINC FINGER PROTEIN"/>
    <property type="match status" value="1"/>
</dbReference>
<dbReference type="InterPro" id="IPR036236">
    <property type="entry name" value="Znf_C2H2_sf"/>
</dbReference>
<reference evidence="11" key="2">
    <citation type="submission" date="2025-08" db="UniProtKB">
        <authorList>
            <consortium name="RefSeq"/>
        </authorList>
    </citation>
    <scope>IDENTIFICATION</scope>
    <source>
        <strain evidence="11">S238N-H82</strain>
        <tissue evidence="11">Testes</tissue>
    </source>
</reference>
<evidence type="ECO:0000256" key="1">
    <source>
        <dbReference type="ARBA" id="ARBA00004123"/>
    </source>
</evidence>
<dbReference type="SUPFAM" id="SSF57667">
    <property type="entry name" value="beta-beta-alpha zinc fingers"/>
    <property type="match status" value="1"/>
</dbReference>
<proteinExistence type="predicted"/>
<dbReference type="Gene3D" id="3.30.160.60">
    <property type="entry name" value="Classic Zinc Finger"/>
    <property type="match status" value="1"/>
</dbReference>
<dbReference type="KEGG" id="bfo:118404331"/>
<organism evidence="10 11">
    <name type="scientific">Branchiostoma floridae</name>
    <name type="common">Florida lancelet</name>
    <name type="synonym">Amphioxus</name>
    <dbReference type="NCBI Taxonomy" id="7739"/>
    <lineage>
        <taxon>Eukaryota</taxon>
        <taxon>Metazoa</taxon>
        <taxon>Chordata</taxon>
        <taxon>Cephalochordata</taxon>
        <taxon>Leptocardii</taxon>
        <taxon>Amphioxiformes</taxon>
        <taxon>Branchiostomatidae</taxon>
        <taxon>Branchiostoma</taxon>
    </lineage>
</organism>
<keyword evidence="4 8" id="KW-0863">Zinc-finger</keyword>
<evidence type="ECO:0000313" key="11">
    <source>
        <dbReference type="RefSeq" id="XP_035659293.1"/>
    </source>
</evidence>
<dbReference type="OrthoDB" id="8113227at2759"/>
<evidence type="ECO:0000259" key="9">
    <source>
        <dbReference type="PROSITE" id="PS50157"/>
    </source>
</evidence>
<evidence type="ECO:0000256" key="6">
    <source>
        <dbReference type="ARBA" id="ARBA00023125"/>
    </source>
</evidence>
<keyword evidence="6" id="KW-0238">DNA-binding</keyword>
<dbReference type="AlphaFoldDB" id="A0A9J7KHK4"/>
<feature type="domain" description="C2H2-type" evidence="9">
    <location>
        <begin position="206"/>
        <end position="233"/>
    </location>
</feature>
<comment type="subcellular location">
    <subcellularLocation>
        <location evidence="1">Nucleus</location>
    </subcellularLocation>
</comment>
<evidence type="ECO:0000313" key="10">
    <source>
        <dbReference type="Proteomes" id="UP000001554"/>
    </source>
</evidence>
<keyword evidence="5" id="KW-0862">Zinc</keyword>
<evidence type="ECO:0000256" key="5">
    <source>
        <dbReference type="ARBA" id="ARBA00022833"/>
    </source>
</evidence>
<dbReference type="Proteomes" id="UP000001554">
    <property type="component" value="Chromosome 17"/>
</dbReference>
<dbReference type="GO" id="GO:0005634">
    <property type="term" value="C:nucleus"/>
    <property type="evidence" value="ECO:0007669"/>
    <property type="project" value="UniProtKB-SubCell"/>
</dbReference>
<name>A0A9J7KHK4_BRAFL</name>
<dbReference type="GO" id="GO:0008270">
    <property type="term" value="F:zinc ion binding"/>
    <property type="evidence" value="ECO:0007669"/>
    <property type="project" value="UniProtKB-KW"/>
</dbReference>
<dbReference type="PROSITE" id="PS50157">
    <property type="entry name" value="ZINC_FINGER_C2H2_2"/>
    <property type="match status" value="1"/>
</dbReference>
<evidence type="ECO:0000256" key="8">
    <source>
        <dbReference type="PROSITE-ProRule" id="PRU00042"/>
    </source>
</evidence>
<dbReference type="PANTHER" id="PTHR24392:SF31">
    <property type="entry name" value="C2H2-TYPE DOMAIN-CONTAINING PROTEIN"/>
    <property type="match status" value="1"/>
</dbReference>
<dbReference type="RefSeq" id="XP_035659293.1">
    <property type="nucleotide sequence ID" value="XM_035803400.1"/>
</dbReference>
<dbReference type="FunFam" id="3.30.160.60:FF:000910">
    <property type="entry name" value="Uncharacterized protein"/>
    <property type="match status" value="1"/>
</dbReference>
<accession>A0A9J7KHK4</accession>
<evidence type="ECO:0000256" key="3">
    <source>
        <dbReference type="ARBA" id="ARBA00022737"/>
    </source>
</evidence>
<reference evidence="10" key="1">
    <citation type="journal article" date="2020" name="Nat. Ecol. Evol.">
        <title>Deeply conserved synteny resolves early events in vertebrate evolution.</title>
        <authorList>
            <person name="Simakov O."/>
            <person name="Marletaz F."/>
            <person name="Yue J.X."/>
            <person name="O'Connell B."/>
            <person name="Jenkins J."/>
            <person name="Brandt A."/>
            <person name="Calef R."/>
            <person name="Tung C.H."/>
            <person name="Huang T.K."/>
            <person name="Schmutz J."/>
            <person name="Satoh N."/>
            <person name="Yu J.K."/>
            <person name="Putnam N.H."/>
            <person name="Green R.E."/>
            <person name="Rokhsar D.S."/>
        </authorList>
    </citation>
    <scope>NUCLEOTIDE SEQUENCE [LARGE SCALE GENOMIC DNA]</scope>
    <source>
        <strain evidence="10">S238N-H82</strain>
    </source>
</reference>
<gene>
    <name evidence="11" type="primary">LOC118404331</name>
</gene>
<evidence type="ECO:0000256" key="4">
    <source>
        <dbReference type="ARBA" id="ARBA00022771"/>
    </source>
</evidence>
<keyword evidence="10" id="KW-1185">Reference proteome</keyword>
<keyword evidence="7" id="KW-0539">Nucleus</keyword>
<keyword evidence="2" id="KW-0479">Metal-binding</keyword>
<protein>
    <submittedName>
        <fullName evidence="11">Zinc finger protein 578-like</fullName>
    </submittedName>
</protein>